<evidence type="ECO:0000313" key="3">
    <source>
        <dbReference type="EMBL" id="SEC42270.1"/>
    </source>
</evidence>
<evidence type="ECO:0000256" key="1">
    <source>
        <dbReference type="SAM" id="Coils"/>
    </source>
</evidence>
<evidence type="ECO:0000313" key="4">
    <source>
        <dbReference type="Proteomes" id="UP000183407"/>
    </source>
</evidence>
<dbReference type="RefSeq" id="WP_073360474.1">
    <property type="nucleotide sequence ID" value="NZ_FNTL01000004.1"/>
</dbReference>
<dbReference type="AlphaFoldDB" id="A0A1H4SE10"/>
<evidence type="ECO:0000256" key="2">
    <source>
        <dbReference type="SAM" id="MobiDB-lite"/>
    </source>
</evidence>
<sequence length="184" mass="20712">MTDEDDRRAITAAMQRLFAGTPLRSSGKLDIVSLAQEAGVKRIKLTHKHTDLKDLFYAQRRTRDGVPDNEVKLREQIAALQKTNQSLRDERDRYRLTSETFARALHVLTIENDNFRRDARNLPPHPSSGLRPFAPGRTPPAWNVHSEVRSSPRMSLTVVLAGSDMARPPHTLPGTSRWPGRSGS</sequence>
<gene>
    <name evidence="3" type="ORF">SAMN04490220_1604</name>
</gene>
<dbReference type="EMBL" id="FNTL01000004">
    <property type="protein sequence ID" value="SEC42270.1"/>
    <property type="molecule type" value="Genomic_DNA"/>
</dbReference>
<accession>A0A1H4SE10</accession>
<proteinExistence type="predicted"/>
<feature type="coiled-coil region" evidence="1">
    <location>
        <begin position="70"/>
        <end position="97"/>
    </location>
</feature>
<keyword evidence="1" id="KW-0175">Coiled coil</keyword>
<dbReference type="Proteomes" id="UP000183407">
    <property type="component" value="Unassembled WGS sequence"/>
</dbReference>
<name>A0A1H4SE10_RHOJO</name>
<dbReference type="OrthoDB" id="7472701at2"/>
<reference evidence="4" key="1">
    <citation type="submission" date="2016-10" db="EMBL/GenBank/DDBJ databases">
        <authorList>
            <person name="Varghese N."/>
        </authorList>
    </citation>
    <scope>NUCLEOTIDE SEQUENCE [LARGE SCALE GENOMIC DNA]</scope>
    <source>
        <strain evidence="4">DSM 44719</strain>
    </source>
</reference>
<feature type="region of interest" description="Disordered" evidence="2">
    <location>
        <begin position="162"/>
        <end position="184"/>
    </location>
</feature>
<organism evidence="3 4">
    <name type="scientific">Rhodococcus jostii</name>
    <dbReference type="NCBI Taxonomy" id="132919"/>
    <lineage>
        <taxon>Bacteria</taxon>
        <taxon>Bacillati</taxon>
        <taxon>Actinomycetota</taxon>
        <taxon>Actinomycetes</taxon>
        <taxon>Mycobacteriales</taxon>
        <taxon>Nocardiaceae</taxon>
        <taxon>Rhodococcus</taxon>
    </lineage>
</organism>
<feature type="region of interest" description="Disordered" evidence="2">
    <location>
        <begin position="118"/>
        <end position="138"/>
    </location>
</feature>
<protein>
    <submittedName>
        <fullName evidence="3">Uncharacterized protein</fullName>
    </submittedName>
</protein>